<dbReference type="SUPFAM" id="SSF81296">
    <property type="entry name" value="E set domains"/>
    <property type="match status" value="1"/>
</dbReference>
<evidence type="ECO:0000256" key="7">
    <source>
        <dbReference type="RuleBase" id="RU003355"/>
    </source>
</evidence>
<feature type="domain" description="Peptidase S8/S53" evidence="9">
    <location>
        <begin position="138"/>
        <end position="394"/>
    </location>
</feature>
<evidence type="ECO:0000256" key="8">
    <source>
        <dbReference type="SAM" id="MobiDB-lite"/>
    </source>
</evidence>
<keyword evidence="3 6" id="KW-0378">Hydrolase</keyword>
<dbReference type="PROSITE" id="PS00136">
    <property type="entry name" value="SUBTILASE_ASP"/>
    <property type="match status" value="1"/>
</dbReference>
<proteinExistence type="inferred from homology"/>
<dbReference type="InterPro" id="IPR000209">
    <property type="entry name" value="Peptidase_S8/S53_dom"/>
</dbReference>
<dbReference type="EMBL" id="AP022871">
    <property type="protein sequence ID" value="BCB85151.1"/>
    <property type="molecule type" value="Genomic_DNA"/>
</dbReference>
<keyword evidence="11" id="KW-1185">Reference proteome</keyword>
<name>A0A6F8YGS8_9ACTN</name>
<accession>A0A6F8YGS8</accession>
<evidence type="ECO:0000256" key="6">
    <source>
        <dbReference type="PROSITE-ProRule" id="PRU01240"/>
    </source>
</evidence>
<dbReference type="Proteomes" id="UP000503011">
    <property type="component" value="Chromosome"/>
</dbReference>
<dbReference type="Pfam" id="PF00082">
    <property type="entry name" value="Peptidase_S8"/>
    <property type="match status" value="1"/>
</dbReference>
<dbReference type="SUPFAM" id="SSF52743">
    <property type="entry name" value="Subtilisin-like"/>
    <property type="match status" value="1"/>
</dbReference>
<evidence type="ECO:0000256" key="1">
    <source>
        <dbReference type="ARBA" id="ARBA00011073"/>
    </source>
</evidence>
<evidence type="ECO:0000259" key="9">
    <source>
        <dbReference type="Pfam" id="PF00082"/>
    </source>
</evidence>
<evidence type="ECO:0000256" key="3">
    <source>
        <dbReference type="ARBA" id="ARBA00022801"/>
    </source>
</evidence>
<dbReference type="PROSITE" id="PS00138">
    <property type="entry name" value="SUBTILASE_SER"/>
    <property type="match status" value="1"/>
</dbReference>
<keyword evidence="4 6" id="KW-0720">Serine protease</keyword>
<dbReference type="InterPro" id="IPR014756">
    <property type="entry name" value="Ig_E-set"/>
</dbReference>
<feature type="region of interest" description="Disordered" evidence="8">
    <location>
        <begin position="1"/>
        <end position="22"/>
    </location>
</feature>
<reference evidence="10 11" key="2">
    <citation type="submission" date="2020-03" db="EMBL/GenBank/DDBJ databases">
        <authorList>
            <person name="Ichikawa N."/>
            <person name="Kimura A."/>
            <person name="Kitahashi Y."/>
            <person name="Uohara A."/>
        </authorList>
    </citation>
    <scope>NUCLEOTIDE SEQUENCE [LARGE SCALE GENOMIC DNA]</scope>
    <source>
        <strain evidence="10 11">NBRC 105367</strain>
    </source>
</reference>
<feature type="active site" description="Charge relay system" evidence="5 6">
    <location>
        <position position="179"/>
    </location>
</feature>
<dbReference type="PANTHER" id="PTHR43399">
    <property type="entry name" value="SUBTILISIN-RELATED"/>
    <property type="match status" value="1"/>
</dbReference>
<dbReference type="GO" id="GO:0004252">
    <property type="term" value="F:serine-type endopeptidase activity"/>
    <property type="evidence" value="ECO:0007669"/>
    <property type="project" value="UniProtKB-UniRule"/>
</dbReference>
<dbReference type="PROSITE" id="PS51892">
    <property type="entry name" value="SUBTILASE"/>
    <property type="match status" value="1"/>
</dbReference>
<dbReference type="InterPro" id="IPR023828">
    <property type="entry name" value="Peptidase_S8_Ser-AS"/>
</dbReference>
<dbReference type="PRINTS" id="PR00723">
    <property type="entry name" value="SUBTILISIN"/>
</dbReference>
<evidence type="ECO:0000256" key="4">
    <source>
        <dbReference type="ARBA" id="ARBA00022825"/>
    </source>
</evidence>
<comment type="similarity">
    <text evidence="1 6 7">Belongs to the peptidase S8 family.</text>
</comment>
<evidence type="ECO:0000313" key="10">
    <source>
        <dbReference type="EMBL" id="BCB85151.1"/>
    </source>
</evidence>
<feature type="active site" description="Charge relay system" evidence="5 6">
    <location>
        <position position="147"/>
    </location>
</feature>
<sequence>MGGATGCHGRGRSGRTVGEGRHGDAADRRLFDVRGLVRAGYHDAVRDTLPLVVRYGAVSARSAAGTLSAAGAAVTRDLSVVDGAAVSARKDSASKLWSTLTAGRGFDRIWLDGKREVSLDQSVPRIGAPSAWQAGYTGEGVTVAVLDTGIDTAHPDLVGKVAESRNFSEEPDGSDRIGHGTHVASTIAGSGAASGGRYEGVAPDATLISGKVCESNFCTESAMLAGLEWAAAEKGANVVNFSIGGFDSPEIDPIEEAVNTLTAEHGTLFVVAAGNSGSSDGSVESPGSAEAALTVGAVDRSDELADFSSRGPRIGDEGMKPDITAPGVDIVAARAAGTATGAPVGEHYTAASGTSMATPHVTGAAALLAQQHPDWEAGRLKATLMAAAEPNPSLTGYQQGAGRVDVARAIAQSVTTDPVSVSFGRALWPHGDDEPVARTVTYHNGGTAGVTLDLAVTATGPDGEPAATGIFTPSATTLIVPAGGQAQVTVTSDTRIPGPDGLYSGQLVATGGATVVRTPLGVHKEVESYDLTVTLLDHDGAASGASWATLLGIDEVRWIDLFDEDGVATARVPKGRYNLSALLITERGEGVPPAVSLQAQPVFEVSADASVTFDARKGKPVSTTVPERTAVPALIDVTFQQALEDFAYSVGLWTDSFDELTTLHIGPRGERFSSYVASQWMKEDADGEAESSPYFYGVAERFEGRLPSGYAKHVRRGELATVRQEFGALPDGMIGHRLLFPELDPDSGGSAIALPTAAPGRRTEYLYVPGVRWSPELHISKPGEEGFPDMRALLFQAPVSYRAGQGYKDVWHTGPFGPVLPASQWPSQWTTRTGDTIIVDLPLYGDRAGHGGFSLTDSSRTALYRDGQLVGETEYSAFGVFEGLPPERGDYCLEVADTRSLGDLTTEVRGVWTFQSAHVPGEDVFARLPLSVVRFTPRLDADNAATAGRSFQIPVTVQGQSGAPGGKVRSLTVDVSYDDGKTWHKAQVRRDGGGWVASVRHPGAAGFVSLRAKATDTGGNTVTQTVIHAYRLR</sequence>
<dbReference type="InterPro" id="IPR051048">
    <property type="entry name" value="Peptidase_S8/S53_subtilisin"/>
</dbReference>
<dbReference type="InterPro" id="IPR036852">
    <property type="entry name" value="Peptidase_S8/S53_dom_sf"/>
</dbReference>
<dbReference type="Gene3D" id="2.60.40.650">
    <property type="match status" value="1"/>
</dbReference>
<dbReference type="PROSITE" id="PS00137">
    <property type="entry name" value="SUBTILASE_HIS"/>
    <property type="match status" value="1"/>
</dbReference>
<gene>
    <name evidence="10" type="ORF">Psuf_024640</name>
</gene>
<dbReference type="PANTHER" id="PTHR43399:SF4">
    <property type="entry name" value="CELL WALL-ASSOCIATED PROTEASE"/>
    <property type="match status" value="1"/>
</dbReference>
<protein>
    <submittedName>
        <fullName evidence="10">Serine protease</fullName>
    </submittedName>
</protein>
<evidence type="ECO:0000313" key="11">
    <source>
        <dbReference type="Proteomes" id="UP000503011"/>
    </source>
</evidence>
<evidence type="ECO:0000256" key="2">
    <source>
        <dbReference type="ARBA" id="ARBA00022670"/>
    </source>
</evidence>
<feature type="active site" description="Charge relay system" evidence="5 6">
    <location>
        <position position="355"/>
    </location>
</feature>
<dbReference type="Gene3D" id="3.40.50.200">
    <property type="entry name" value="Peptidase S8/S53 domain"/>
    <property type="match status" value="1"/>
</dbReference>
<dbReference type="GO" id="GO:0006508">
    <property type="term" value="P:proteolysis"/>
    <property type="evidence" value="ECO:0007669"/>
    <property type="project" value="UniProtKB-KW"/>
</dbReference>
<dbReference type="InterPro" id="IPR015500">
    <property type="entry name" value="Peptidase_S8_subtilisin-rel"/>
</dbReference>
<dbReference type="InterPro" id="IPR022398">
    <property type="entry name" value="Peptidase_S8_His-AS"/>
</dbReference>
<evidence type="ECO:0000256" key="5">
    <source>
        <dbReference type="PIRSR" id="PIRSR615500-1"/>
    </source>
</evidence>
<organism evidence="10 11">
    <name type="scientific">Phytohabitans suffuscus</name>
    <dbReference type="NCBI Taxonomy" id="624315"/>
    <lineage>
        <taxon>Bacteria</taxon>
        <taxon>Bacillati</taxon>
        <taxon>Actinomycetota</taxon>
        <taxon>Actinomycetes</taxon>
        <taxon>Micromonosporales</taxon>
        <taxon>Micromonosporaceae</taxon>
    </lineage>
</organism>
<keyword evidence="2 6" id="KW-0645">Protease</keyword>
<dbReference type="KEGG" id="psuu:Psuf_024640"/>
<dbReference type="InterPro" id="IPR023827">
    <property type="entry name" value="Peptidase_S8_Asp-AS"/>
</dbReference>
<dbReference type="AlphaFoldDB" id="A0A6F8YGS8"/>
<reference evidence="10 11" key="1">
    <citation type="submission" date="2020-03" db="EMBL/GenBank/DDBJ databases">
        <title>Whole genome shotgun sequence of Phytohabitans suffuscus NBRC 105367.</title>
        <authorList>
            <person name="Komaki H."/>
            <person name="Tamura T."/>
        </authorList>
    </citation>
    <scope>NUCLEOTIDE SEQUENCE [LARGE SCALE GENOMIC DNA]</scope>
    <source>
        <strain evidence="10 11">NBRC 105367</strain>
    </source>
</reference>